<evidence type="ECO:0008006" key="4">
    <source>
        <dbReference type="Google" id="ProtNLM"/>
    </source>
</evidence>
<accession>A0ABQ1YQA5</accession>
<organism evidence="2 3">
    <name type="scientific">Paenibacillus segetis</name>
    <dbReference type="NCBI Taxonomy" id="1325360"/>
    <lineage>
        <taxon>Bacteria</taxon>
        <taxon>Bacillati</taxon>
        <taxon>Bacillota</taxon>
        <taxon>Bacilli</taxon>
        <taxon>Bacillales</taxon>
        <taxon>Paenibacillaceae</taxon>
        <taxon>Paenibacillus</taxon>
    </lineage>
</organism>
<sequence length="201" mass="22562">MNKSQFLGLLHSHLSVLPPEECNELMEDYEAHFAFALQNGRTEEEVILELGHPEELAREALGNRFIPKEPVYWFGGQEAPTPVRPQVPEVSLRNGFMKSMVYTGLFFVDIIVVPSLLALWSFWICFPIVAFVGIISPVLLGLDYLTDGVFYPAKGYAVIALVGIGILFTIASKSTFKVFKDMSLAFKAWHTRTVKGALRHE</sequence>
<dbReference type="EMBL" id="BMFT01000002">
    <property type="protein sequence ID" value="GGH32421.1"/>
    <property type="molecule type" value="Genomic_DNA"/>
</dbReference>
<comment type="caution">
    <text evidence="2">The sequence shown here is derived from an EMBL/GenBank/DDBJ whole genome shotgun (WGS) entry which is preliminary data.</text>
</comment>
<dbReference type="Pfam" id="PF22564">
    <property type="entry name" value="HAAS"/>
    <property type="match status" value="1"/>
</dbReference>
<feature type="transmembrane region" description="Helical" evidence="1">
    <location>
        <begin position="155"/>
        <end position="172"/>
    </location>
</feature>
<dbReference type="RefSeq" id="WP_188541311.1">
    <property type="nucleotide sequence ID" value="NZ_BMFT01000002.1"/>
</dbReference>
<proteinExistence type="predicted"/>
<evidence type="ECO:0000313" key="3">
    <source>
        <dbReference type="Proteomes" id="UP000659344"/>
    </source>
</evidence>
<keyword evidence="1" id="KW-1133">Transmembrane helix</keyword>
<keyword evidence="1" id="KW-0472">Membrane</keyword>
<keyword evidence="1" id="KW-0812">Transmembrane</keyword>
<reference evidence="3" key="1">
    <citation type="journal article" date="2019" name="Int. J. Syst. Evol. Microbiol.">
        <title>The Global Catalogue of Microorganisms (GCM) 10K type strain sequencing project: providing services to taxonomists for standard genome sequencing and annotation.</title>
        <authorList>
            <consortium name="The Broad Institute Genomics Platform"/>
            <consortium name="The Broad Institute Genome Sequencing Center for Infectious Disease"/>
            <person name="Wu L."/>
            <person name="Ma J."/>
        </authorList>
    </citation>
    <scope>NUCLEOTIDE SEQUENCE [LARGE SCALE GENOMIC DNA]</scope>
    <source>
        <strain evidence="3">CGMCC 1.12769</strain>
    </source>
</reference>
<feature type="transmembrane region" description="Helical" evidence="1">
    <location>
        <begin position="102"/>
        <end position="135"/>
    </location>
</feature>
<evidence type="ECO:0000256" key="1">
    <source>
        <dbReference type="SAM" id="Phobius"/>
    </source>
</evidence>
<gene>
    <name evidence="2" type="ORF">GCM10008013_36860</name>
</gene>
<evidence type="ECO:0000313" key="2">
    <source>
        <dbReference type="EMBL" id="GGH32421.1"/>
    </source>
</evidence>
<dbReference type="Proteomes" id="UP000659344">
    <property type="component" value="Unassembled WGS sequence"/>
</dbReference>
<protein>
    <recommendedName>
        <fullName evidence="4">DUF1700 domain-containing protein</fullName>
    </recommendedName>
</protein>
<keyword evidence="3" id="KW-1185">Reference proteome</keyword>
<name>A0ABQ1YQA5_9BACL</name>